<dbReference type="InterPro" id="IPR050463">
    <property type="entry name" value="Gfo/Idh/MocA_oxidrdct_glycsds"/>
</dbReference>
<organism evidence="5 6">
    <name type="scientific">Mycolicibacterium agri</name>
    <name type="common">Mycobacterium agri</name>
    <dbReference type="NCBI Taxonomy" id="36811"/>
    <lineage>
        <taxon>Bacteria</taxon>
        <taxon>Bacillati</taxon>
        <taxon>Actinomycetota</taxon>
        <taxon>Actinomycetes</taxon>
        <taxon>Mycobacteriales</taxon>
        <taxon>Mycobacteriaceae</taxon>
        <taxon>Mycolicibacterium</taxon>
    </lineage>
</organism>
<dbReference type="PANTHER" id="PTHR43818">
    <property type="entry name" value="BCDNA.GH03377"/>
    <property type="match status" value="1"/>
</dbReference>
<comment type="similarity">
    <text evidence="1">Belongs to the Gfo/Idh/MocA family.</text>
</comment>
<dbReference type="InterPro" id="IPR036291">
    <property type="entry name" value="NAD(P)-bd_dom_sf"/>
</dbReference>
<feature type="domain" description="Gfo/Idh/MocA-like oxidoreductase N-terminal" evidence="3">
    <location>
        <begin position="13"/>
        <end position="132"/>
    </location>
</feature>
<evidence type="ECO:0000259" key="3">
    <source>
        <dbReference type="Pfam" id="PF01408"/>
    </source>
</evidence>
<dbReference type="InterPro" id="IPR004104">
    <property type="entry name" value="Gfo/Idh/MocA-like_OxRdtase_C"/>
</dbReference>
<dbReference type="SUPFAM" id="SSF51735">
    <property type="entry name" value="NAD(P)-binding Rossmann-fold domains"/>
    <property type="match status" value="1"/>
</dbReference>
<dbReference type="RefSeq" id="WP_097945328.1">
    <property type="nucleotide sequence ID" value="NZ_BLKS01000003.1"/>
</dbReference>
<evidence type="ECO:0000256" key="2">
    <source>
        <dbReference type="ARBA" id="ARBA00023002"/>
    </source>
</evidence>
<accession>A0A2A7MNB2</accession>
<evidence type="ECO:0000259" key="4">
    <source>
        <dbReference type="Pfam" id="PF02894"/>
    </source>
</evidence>
<proteinExistence type="inferred from homology"/>
<dbReference type="Pfam" id="PF02894">
    <property type="entry name" value="GFO_IDH_MocA_C"/>
    <property type="match status" value="1"/>
</dbReference>
<dbReference type="EMBL" id="PDCP01000152">
    <property type="protein sequence ID" value="PEG33069.1"/>
    <property type="molecule type" value="Genomic_DNA"/>
</dbReference>
<name>A0A2A7MNB2_MYCAG</name>
<dbReference type="AlphaFoldDB" id="A0A2A7MNB2"/>
<reference evidence="5 6" key="1">
    <citation type="submission" date="2017-10" db="EMBL/GenBank/DDBJ databases">
        <title>The new phylogeny of genus Mycobacterium.</title>
        <authorList>
            <person name="Tortoli E."/>
            <person name="Trovato A."/>
            <person name="Cirillo D.M."/>
        </authorList>
    </citation>
    <scope>NUCLEOTIDE SEQUENCE [LARGE SCALE GENOMIC DNA]</scope>
    <source>
        <strain evidence="5 6">CCUG37673</strain>
    </source>
</reference>
<keyword evidence="6" id="KW-1185">Reference proteome</keyword>
<evidence type="ECO:0008006" key="7">
    <source>
        <dbReference type="Google" id="ProtNLM"/>
    </source>
</evidence>
<dbReference type="OrthoDB" id="9792085at2"/>
<dbReference type="Gene3D" id="3.30.360.10">
    <property type="entry name" value="Dihydrodipicolinate Reductase, domain 2"/>
    <property type="match status" value="1"/>
</dbReference>
<evidence type="ECO:0000313" key="5">
    <source>
        <dbReference type="EMBL" id="PEG33069.1"/>
    </source>
</evidence>
<dbReference type="Pfam" id="PF01408">
    <property type="entry name" value="GFO_IDH_MocA"/>
    <property type="match status" value="1"/>
</dbReference>
<dbReference type="Gene3D" id="3.40.50.720">
    <property type="entry name" value="NAD(P)-binding Rossmann-like Domain"/>
    <property type="match status" value="1"/>
</dbReference>
<evidence type="ECO:0000256" key="1">
    <source>
        <dbReference type="ARBA" id="ARBA00010928"/>
    </source>
</evidence>
<dbReference type="GO" id="GO:0016491">
    <property type="term" value="F:oxidoreductase activity"/>
    <property type="evidence" value="ECO:0007669"/>
    <property type="project" value="UniProtKB-KW"/>
</dbReference>
<dbReference type="SUPFAM" id="SSF55347">
    <property type="entry name" value="Glyceraldehyde-3-phosphate dehydrogenase-like, C-terminal domain"/>
    <property type="match status" value="1"/>
</dbReference>
<gene>
    <name evidence="5" type="ORF">CQY20_32730</name>
</gene>
<sequence>MFVDRRGVRVRPVKIAIVGGGFGSKVAVPVYNELAEFEPVAVWSQRPERATELAKQAGLPLGTASYDELLSVPGLEAVHIATPVVTHVPFTVAAAERGLHVLCEKPLGDNLMGAQRLVAAVGSAGVVGMVDFGVRMKQTRQRLIERVRDVVGRPRMVSVTLVHSDHAMPDSRPYTWVHDARLGGGRLQAYGVHDLDLILEMFPDVEAVAAACDVGVPIRADENGQLRDVTAEDTYAVLLRFSGGGLGVVTLVSAAHHKRGEVIEIHGDAGSVRLDSERRLWWARSGEELQSEGPLEASSPAAFALVARKFAAAIRQGEAPDPSLEEGLRVQALFDAIRTADVERRWVCPKPIL</sequence>
<dbReference type="Proteomes" id="UP000220914">
    <property type="component" value="Unassembled WGS sequence"/>
</dbReference>
<dbReference type="InterPro" id="IPR000683">
    <property type="entry name" value="Gfo/Idh/MocA-like_OxRdtase_N"/>
</dbReference>
<comment type="caution">
    <text evidence="5">The sequence shown here is derived from an EMBL/GenBank/DDBJ whole genome shotgun (WGS) entry which is preliminary data.</text>
</comment>
<dbReference type="GO" id="GO:0000166">
    <property type="term" value="F:nucleotide binding"/>
    <property type="evidence" value="ECO:0007669"/>
    <property type="project" value="InterPro"/>
</dbReference>
<evidence type="ECO:0000313" key="6">
    <source>
        <dbReference type="Proteomes" id="UP000220914"/>
    </source>
</evidence>
<feature type="domain" description="Gfo/Idh/MocA-like oxidoreductase C-terminal" evidence="4">
    <location>
        <begin position="149"/>
        <end position="348"/>
    </location>
</feature>
<protein>
    <recommendedName>
        <fullName evidence="7">Oxidoreductase</fullName>
    </recommendedName>
</protein>
<keyword evidence="2" id="KW-0560">Oxidoreductase</keyword>
<dbReference type="PANTHER" id="PTHR43818:SF11">
    <property type="entry name" value="BCDNA.GH03377"/>
    <property type="match status" value="1"/>
</dbReference>